<keyword evidence="2" id="KW-1185">Reference proteome</keyword>
<sequence length="343" mass="38340">MQVPVPFRLGQPILYKKLSGTGGDDSQIKSSSIVRFMADPDDGFAPLEWQYGGRQGPAPPVVLARRDRVPFSKQVPRDLQAVRIRWGRSRQTSILHARARGWHGCGYSYILQWLDEIGEEEDDRTSVSDRLLTPAAFQSYVEAQREECPTAFLSVRFPLCSTVVPHGLGAGELNGLEGEVAQYGRDRVGVRFEGRGVVALRPERLTVVRGLDTGESKAAREADLQRQEMQQISRRFIECLYQDTFPEMGGAVKCGDVSEEEMVEALLSGKQQEYFEGIARKLAAKREPNSSYAQRLLGELRQEERALAEVLDAALFGDFPRVADQRVQLAEIEGKAKQSEMAH</sequence>
<dbReference type="Proteomes" id="UP001189429">
    <property type="component" value="Unassembled WGS sequence"/>
</dbReference>
<organism evidence="1 2">
    <name type="scientific">Prorocentrum cordatum</name>
    <dbReference type="NCBI Taxonomy" id="2364126"/>
    <lineage>
        <taxon>Eukaryota</taxon>
        <taxon>Sar</taxon>
        <taxon>Alveolata</taxon>
        <taxon>Dinophyceae</taxon>
        <taxon>Prorocentrales</taxon>
        <taxon>Prorocentraceae</taxon>
        <taxon>Prorocentrum</taxon>
    </lineage>
</organism>
<gene>
    <name evidence="1" type="ORF">PCOR1329_LOCUS13611</name>
</gene>
<evidence type="ECO:0000313" key="1">
    <source>
        <dbReference type="EMBL" id="CAK0807853.1"/>
    </source>
</evidence>
<proteinExistence type="predicted"/>
<protein>
    <submittedName>
        <fullName evidence="1">Uncharacterized protein</fullName>
    </submittedName>
</protein>
<accession>A0ABN9QVV1</accession>
<reference evidence="1" key="1">
    <citation type="submission" date="2023-10" db="EMBL/GenBank/DDBJ databases">
        <authorList>
            <person name="Chen Y."/>
            <person name="Shah S."/>
            <person name="Dougan E. K."/>
            <person name="Thang M."/>
            <person name="Chan C."/>
        </authorList>
    </citation>
    <scope>NUCLEOTIDE SEQUENCE [LARGE SCALE GENOMIC DNA]</scope>
</reference>
<comment type="caution">
    <text evidence="1">The sequence shown here is derived from an EMBL/GenBank/DDBJ whole genome shotgun (WGS) entry which is preliminary data.</text>
</comment>
<dbReference type="EMBL" id="CAUYUJ010004025">
    <property type="protein sequence ID" value="CAK0807853.1"/>
    <property type="molecule type" value="Genomic_DNA"/>
</dbReference>
<name>A0ABN9QVV1_9DINO</name>
<evidence type="ECO:0000313" key="2">
    <source>
        <dbReference type="Proteomes" id="UP001189429"/>
    </source>
</evidence>